<dbReference type="Gene3D" id="1.10.1060.10">
    <property type="entry name" value="Alpha-helical ferredoxin"/>
    <property type="match status" value="1"/>
</dbReference>
<evidence type="ECO:0000259" key="1">
    <source>
        <dbReference type="Pfam" id="PF07992"/>
    </source>
</evidence>
<evidence type="ECO:0000259" key="2">
    <source>
        <dbReference type="Pfam" id="PF14691"/>
    </source>
</evidence>
<dbReference type="EMBL" id="BARW01000512">
    <property type="protein sequence ID" value="GAI65520.1"/>
    <property type="molecule type" value="Genomic_DNA"/>
</dbReference>
<accession>X1RQR2</accession>
<comment type="caution">
    <text evidence="3">The sequence shown here is derived from an EMBL/GenBank/DDBJ whole genome shotgun (WGS) entry which is preliminary data.</text>
</comment>
<dbReference type="PANTHER" id="PTHR42783">
    <property type="entry name" value="GLUTAMATE SYNTHASE [NADPH] SMALL CHAIN"/>
    <property type="match status" value="1"/>
</dbReference>
<reference evidence="3" key="1">
    <citation type="journal article" date="2014" name="Front. Microbiol.">
        <title>High frequency of phylogenetically diverse reductive dehalogenase-homologous genes in deep subseafloor sedimentary metagenomes.</title>
        <authorList>
            <person name="Kawai M."/>
            <person name="Futagami T."/>
            <person name="Toyoda A."/>
            <person name="Takaki Y."/>
            <person name="Nishi S."/>
            <person name="Hori S."/>
            <person name="Arai W."/>
            <person name="Tsubouchi T."/>
            <person name="Morono Y."/>
            <person name="Uchiyama I."/>
            <person name="Ito T."/>
            <person name="Fujiyama A."/>
            <person name="Inagaki F."/>
            <person name="Takami H."/>
        </authorList>
    </citation>
    <scope>NUCLEOTIDE SEQUENCE</scope>
    <source>
        <strain evidence="3">Expedition CK06-06</strain>
    </source>
</reference>
<dbReference type="NCBIfam" id="TIGR01316">
    <property type="entry name" value="gltA"/>
    <property type="match status" value="1"/>
</dbReference>
<dbReference type="PANTHER" id="PTHR42783:SF3">
    <property type="entry name" value="GLUTAMATE SYNTHASE [NADPH] SMALL CHAIN-RELATED"/>
    <property type="match status" value="1"/>
</dbReference>
<protein>
    <recommendedName>
        <fullName evidence="4">4Fe-4S ferredoxin-type domain-containing protein</fullName>
    </recommendedName>
</protein>
<evidence type="ECO:0000313" key="3">
    <source>
        <dbReference type="EMBL" id="GAI65520.1"/>
    </source>
</evidence>
<gene>
    <name evidence="3" type="ORF">S12H4_02186</name>
</gene>
<organism evidence="3">
    <name type="scientific">marine sediment metagenome</name>
    <dbReference type="NCBI Taxonomy" id="412755"/>
    <lineage>
        <taxon>unclassified sequences</taxon>
        <taxon>metagenomes</taxon>
        <taxon>ecological metagenomes</taxon>
    </lineage>
</organism>
<dbReference type="InterPro" id="IPR009051">
    <property type="entry name" value="Helical_ferredxn"/>
</dbReference>
<name>X1RQR2_9ZZZZ</name>
<dbReference type="Gene3D" id="3.50.50.60">
    <property type="entry name" value="FAD/NAD(P)-binding domain"/>
    <property type="match status" value="3"/>
</dbReference>
<dbReference type="SUPFAM" id="SSF51971">
    <property type="entry name" value="Nucleotide-binding domain"/>
    <property type="match status" value="1"/>
</dbReference>
<dbReference type="InterPro" id="IPR006004">
    <property type="entry name" value="SudA-like"/>
</dbReference>
<dbReference type="PRINTS" id="PR00419">
    <property type="entry name" value="ADXRDTASE"/>
</dbReference>
<dbReference type="AlphaFoldDB" id="X1RQR2"/>
<dbReference type="SUPFAM" id="SSF46548">
    <property type="entry name" value="alpha-helical ferredoxin"/>
    <property type="match status" value="1"/>
</dbReference>
<sequence length="465" mass="50069">MAKLNLNRVPMPRQNPKVRGRNFNEVALGYSLEQAQEEASRCILCPKRSCVDGCPVEIDIPGFIQAIGDGDMPEAVRILKNKNALPGICGRVCPQETQCEATCSLAKKGAPIAIGRLERYVADWERANMELVNSPVIQPTPTGKWVAVVGSGPAGLTAAADLAKLGHSVTIFEALHVAGGVLMYGIPEFRLPKDIVQAEINYVVSLGAKIELDSVVGKTISVDDLLNSGYQAVFLGPGAGAPMFLNIPGENLNGIYSANEFLTRVNLMKAYRFPEYDTPVKIGRWVGVIGGGNVAMDAARCALRLGAEEVYIIYRRSELEMPARREEVENAKDEGIQFKLLTNPKRYIGNDQNWVVGMECYEMELGEPDASGRRRPIAIPGSEFIIKVDLAIAALGTRPNPIIPSATEGLETTKWGTIVADEVIGKTTKPAVWAGGDIVTGAATVISAMGAGKRAAVSIDEYLME</sequence>
<dbReference type="InterPro" id="IPR036188">
    <property type="entry name" value="FAD/NAD-bd_sf"/>
</dbReference>
<dbReference type="InterPro" id="IPR028261">
    <property type="entry name" value="DPD_II"/>
</dbReference>
<proteinExistence type="predicted"/>
<dbReference type="GO" id="GO:0051536">
    <property type="term" value="F:iron-sulfur cluster binding"/>
    <property type="evidence" value="ECO:0007669"/>
    <property type="project" value="InterPro"/>
</dbReference>
<dbReference type="Pfam" id="PF14691">
    <property type="entry name" value="Fer4_20"/>
    <property type="match status" value="1"/>
</dbReference>
<dbReference type="GO" id="GO:0016491">
    <property type="term" value="F:oxidoreductase activity"/>
    <property type="evidence" value="ECO:0007669"/>
    <property type="project" value="InterPro"/>
</dbReference>
<evidence type="ECO:0008006" key="4">
    <source>
        <dbReference type="Google" id="ProtNLM"/>
    </source>
</evidence>
<feature type="domain" description="Dihydroprymidine dehydrogenase" evidence="2">
    <location>
        <begin position="21"/>
        <end position="128"/>
    </location>
</feature>
<dbReference type="Pfam" id="PF07992">
    <property type="entry name" value="Pyr_redox_2"/>
    <property type="match status" value="1"/>
</dbReference>
<feature type="domain" description="FAD/NAD(P)-binding" evidence="1">
    <location>
        <begin position="146"/>
        <end position="452"/>
    </location>
</feature>
<dbReference type="InterPro" id="IPR023753">
    <property type="entry name" value="FAD/NAD-binding_dom"/>
</dbReference>